<evidence type="ECO:0000256" key="2">
    <source>
        <dbReference type="ARBA" id="ARBA00022603"/>
    </source>
</evidence>
<dbReference type="GO" id="GO:0009007">
    <property type="term" value="F:site-specific DNA-methyltransferase (adenine-specific) activity"/>
    <property type="evidence" value="ECO:0007669"/>
    <property type="project" value="UniProtKB-EC"/>
</dbReference>
<dbReference type="SUPFAM" id="SSF53335">
    <property type="entry name" value="S-adenosyl-L-methionine-dependent methyltransferases"/>
    <property type="match status" value="1"/>
</dbReference>
<feature type="region of interest" description="Disordered" evidence="6">
    <location>
        <begin position="700"/>
        <end position="783"/>
    </location>
</feature>
<dbReference type="PRINTS" id="PR00507">
    <property type="entry name" value="N12N6MTFRASE"/>
</dbReference>
<organism evidence="8 9">
    <name type="scientific">Halorussus caseinilyticus</name>
    <dbReference type="NCBI Taxonomy" id="3034025"/>
    <lineage>
        <taxon>Archaea</taxon>
        <taxon>Methanobacteriati</taxon>
        <taxon>Methanobacteriota</taxon>
        <taxon>Stenosarchaea group</taxon>
        <taxon>Halobacteria</taxon>
        <taxon>Halobacteriales</taxon>
        <taxon>Haladaptataceae</taxon>
        <taxon>Halorussus</taxon>
    </lineage>
</organism>
<dbReference type="GO" id="GO:0032259">
    <property type="term" value="P:methylation"/>
    <property type="evidence" value="ECO:0007669"/>
    <property type="project" value="UniProtKB-KW"/>
</dbReference>
<protein>
    <recommendedName>
        <fullName evidence="1">site-specific DNA-methyltransferase (adenine-specific)</fullName>
        <ecNumber evidence="1">2.1.1.72</ecNumber>
    </recommendedName>
</protein>
<dbReference type="PANTHER" id="PTHR33841:SF1">
    <property type="entry name" value="DNA METHYLTRANSFERASE A"/>
    <property type="match status" value="1"/>
</dbReference>
<dbReference type="EC" id="2.1.1.72" evidence="1"/>
<gene>
    <name evidence="8" type="ORF">ACFQJ6_21770</name>
</gene>
<evidence type="ECO:0000256" key="4">
    <source>
        <dbReference type="ARBA" id="ARBA00022691"/>
    </source>
</evidence>
<feature type="compositionally biased region" description="Basic and acidic residues" evidence="6">
    <location>
        <begin position="754"/>
        <end position="773"/>
    </location>
</feature>
<dbReference type="Pfam" id="PF07669">
    <property type="entry name" value="Eco57I"/>
    <property type="match status" value="1"/>
</dbReference>
<feature type="domain" description="Type II methyltransferase M.TaqI-like" evidence="7">
    <location>
        <begin position="339"/>
        <end position="675"/>
    </location>
</feature>
<evidence type="ECO:0000256" key="1">
    <source>
        <dbReference type="ARBA" id="ARBA00011900"/>
    </source>
</evidence>
<keyword evidence="4" id="KW-0949">S-adenosyl-L-methionine</keyword>
<name>A0ABD5WU93_9EURY</name>
<keyword evidence="2 8" id="KW-0489">Methyltransferase</keyword>
<evidence type="ECO:0000256" key="3">
    <source>
        <dbReference type="ARBA" id="ARBA00022679"/>
    </source>
</evidence>
<evidence type="ECO:0000256" key="5">
    <source>
        <dbReference type="ARBA" id="ARBA00047942"/>
    </source>
</evidence>
<dbReference type="AlphaFoldDB" id="A0ABD5WU93"/>
<keyword evidence="9" id="KW-1185">Reference proteome</keyword>
<accession>A0ABD5WU93</accession>
<evidence type="ECO:0000259" key="7">
    <source>
        <dbReference type="Pfam" id="PF07669"/>
    </source>
</evidence>
<comment type="caution">
    <text evidence="8">The sequence shown here is derived from an EMBL/GenBank/DDBJ whole genome shotgun (WGS) entry which is preliminary data.</text>
</comment>
<dbReference type="InterPro" id="IPR011639">
    <property type="entry name" value="MethylTrfase_TaqI-like_dom"/>
</dbReference>
<feature type="compositionally biased region" description="Basic and acidic residues" evidence="6">
    <location>
        <begin position="728"/>
        <end position="742"/>
    </location>
</feature>
<dbReference type="InterPro" id="IPR002052">
    <property type="entry name" value="DNA_methylase_N6_adenine_CS"/>
</dbReference>
<dbReference type="PROSITE" id="PS00092">
    <property type="entry name" value="N6_MTASE"/>
    <property type="match status" value="1"/>
</dbReference>
<comment type="catalytic activity">
    <reaction evidence="5">
        <text>a 2'-deoxyadenosine in DNA + S-adenosyl-L-methionine = an N(6)-methyl-2'-deoxyadenosine in DNA + S-adenosyl-L-homocysteine + H(+)</text>
        <dbReference type="Rhea" id="RHEA:15197"/>
        <dbReference type="Rhea" id="RHEA-COMP:12418"/>
        <dbReference type="Rhea" id="RHEA-COMP:12419"/>
        <dbReference type="ChEBI" id="CHEBI:15378"/>
        <dbReference type="ChEBI" id="CHEBI:57856"/>
        <dbReference type="ChEBI" id="CHEBI:59789"/>
        <dbReference type="ChEBI" id="CHEBI:90615"/>
        <dbReference type="ChEBI" id="CHEBI:90616"/>
        <dbReference type="EC" id="2.1.1.72"/>
    </reaction>
</comment>
<evidence type="ECO:0000313" key="8">
    <source>
        <dbReference type="EMBL" id="MFC7082320.1"/>
    </source>
</evidence>
<dbReference type="PANTHER" id="PTHR33841">
    <property type="entry name" value="DNA METHYLTRANSFERASE YEEA-RELATED"/>
    <property type="match status" value="1"/>
</dbReference>
<evidence type="ECO:0000313" key="9">
    <source>
        <dbReference type="Proteomes" id="UP001596407"/>
    </source>
</evidence>
<proteinExistence type="predicted"/>
<dbReference type="Proteomes" id="UP001596407">
    <property type="component" value="Unassembled WGS sequence"/>
</dbReference>
<dbReference type="EMBL" id="JBHSZH010000005">
    <property type="protein sequence ID" value="MFC7082320.1"/>
    <property type="molecule type" value="Genomic_DNA"/>
</dbReference>
<dbReference type="RefSeq" id="WP_382210308.1">
    <property type="nucleotide sequence ID" value="NZ_JBHSZH010000005.1"/>
</dbReference>
<dbReference type="Gene3D" id="3.40.50.150">
    <property type="entry name" value="Vaccinia Virus protein VP39"/>
    <property type="match status" value="2"/>
</dbReference>
<dbReference type="InterPro" id="IPR029063">
    <property type="entry name" value="SAM-dependent_MTases_sf"/>
</dbReference>
<reference evidence="8 9" key="1">
    <citation type="journal article" date="2019" name="Int. J. Syst. Evol. Microbiol.">
        <title>The Global Catalogue of Microorganisms (GCM) 10K type strain sequencing project: providing services to taxonomists for standard genome sequencing and annotation.</title>
        <authorList>
            <consortium name="The Broad Institute Genomics Platform"/>
            <consortium name="The Broad Institute Genome Sequencing Center for Infectious Disease"/>
            <person name="Wu L."/>
            <person name="Ma J."/>
        </authorList>
    </citation>
    <scope>NUCLEOTIDE SEQUENCE [LARGE SCALE GENOMIC DNA]</scope>
    <source>
        <strain evidence="8 9">DT72</strain>
    </source>
</reference>
<keyword evidence="3" id="KW-0808">Transferase</keyword>
<feature type="compositionally biased region" description="Basic residues" evidence="6">
    <location>
        <begin position="774"/>
        <end position="783"/>
    </location>
</feature>
<dbReference type="InterPro" id="IPR050953">
    <property type="entry name" value="N4_N6_ade-DNA_methylase"/>
</dbReference>
<evidence type="ECO:0000256" key="6">
    <source>
        <dbReference type="SAM" id="MobiDB-lite"/>
    </source>
</evidence>
<sequence length="810" mass="93317">MEAFYELYIELLFGESDEYDYDTCLMDDIRFVGDGEPSVRERRLFAITLVNRLLFVKFLETRSVLPEGFLRERVEHYREYGDEFAGNLYETQIRPLFYELLNTPEADREPKHRDPDGWFREVPYLNGGLFRENVEGESRYRVIDRILPDVIRDLIEGSRLELDGDSFDPALLGSVFEKTINHIEQERTQKDIGAYYTPNDVTEIVTEQSVDPKIRDVLVETFVESVADGEGDAADARSYLEELPLAELLQKIEKCDEAVFSPRADQTRIDFGDDETMAAAKQNLRELKVLDPACGSGHFLTTAMDEIHRAQGSILRGLADGEEPDDRTRFAEKKALALNAIYGVDVDRIAAEIAKLRVWLKIVEGNQWEPEFGKLPNIDVNITHGNSLVGLPLAGSFDDADVWNNDIGEIERKRIEYKRDDEGDPREIERYLDEEIRPALDRKYLELFSKPVETSIETAAEFDAVVESIDADTLYPTFSLVRVKREDGAAFSEDETKRLEGMGFSVYKKSAKQDVAEWERSLKTKENGNGGYDKAILAGKLRDLLEDGYVFSEVQRQPTQHDLDRILGKPFHWVAEFPEVAEERGNTHSIDFDIVLGNPPYGDLLSDEEKMFVSTYETSGIRDISANFVERQLQLLEEGGYFGNITTLRLVYQSDLTEFHDYLRDHLEQTDIACFAHRPQQVFPNAIVRIALLSGHKTNPDEQGEILNDEVPPIRWGEPTGDTYRPLLPERRRSRTQGENRRQRPKLRSVTESWHGDYREHHRETPGEIEPNRRRCRGRRRNRVPGLPSARWRLLAQRCSGERTRKRDYD</sequence>